<evidence type="ECO:0000313" key="1">
    <source>
        <dbReference type="EMBL" id="SDN60027.1"/>
    </source>
</evidence>
<accession>A0A1H0CQ31</accession>
<dbReference type="Proteomes" id="UP000198778">
    <property type="component" value="Unassembled WGS sequence"/>
</dbReference>
<proteinExistence type="predicted"/>
<sequence>MDFMDKPDGLSLIIHTKAPVLYLFFYVKSPYKYEKIHDIGFKTKDIVYIISIKYQIYWAIRL</sequence>
<name>A0A1H0CQ31_9BACI</name>
<keyword evidence="2" id="KW-1185">Reference proteome</keyword>
<evidence type="ECO:0000313" key="2">
    <source>
        <dbReference type="Proteomes" id="UP000198778"/>
    </source>
</evidence>
<organism evidence="1 2">
    <name type="scientific">Alkalicoccus daliensis</name>
    <dbReference type="NCBI Taxonomy" id="745820"/>
    <lineage>
        <taxon>Bacteria</taxon>
        <taxon>Bacillati</taxon>
        <taxon>Bacillota</taxon>
        <taxon>Bacilli</taxon>
        <taxon>Bacillales</taxon>
        <taxon>Bacillaceae</taxon>
        <taxon>Alkalicoccus</taxon>
    </lineage>
</organism>
<protein>
    <submittedName>
        <fullName evidence="1">Uncharacterized protein</fullName>
    </submittedName>
</protein>
<dbReference type="EMBL" id="FNIL01000002">
    <property type="protein sequence ID" value="SDN60027.1"/>
    <property type="molecule type" value="Genomic_DNA"/>
</dbReference>
<reference evidence="2" key="1">
    <citation type="submission" date="2016-10" db="EMBL/GenBank/DDBJ databases">
        <authorList>
            <person name="Varghese N."/>
            <person name="Submissions S."/>
        </authorList>
    </citation>
    <scope>NUCLEOTIDE SEQUENCE [LARGE SCALE GENOMIC DNA]</scope>
    <source>
        <strain evidence="2">CGMCC 1.10369</strain>
    </source>
</reference>
<gene>
    <name evidence="1" type="ORF">SAMN04488053_102188</name>
</gene>
<dbReference type="AlphaFoldDB" id="A0A1H0CQ31"/>